<accession>A0AA49FKK0</accession>
<dbReference type="InterPro" id="IPR013785">
    <property type="entry name" value="Aldolase_TIM"/>
</dbReference>
<dbReference type="Gene3D" id="3.20.20.70">
    <property type="entry name" value="Aldolase class I"/>
    <property type="match status" value="1"/>
</dbReference>
<dbReference type="PANTHER" id="PTHR42966">
    <property type="entry name" value="N-ACETYLNEURAMINATE SYNTHASE"/>
    <property type="match status" value="1"/>
</dbReference>
<name>A0AA49FKK0_9PROT</name>
<evidence type="ECO:0000313" key="2">
    <source>
        <dbReference type="EMBL" id="WIM05105.1"/>
    </source>
</evidence>
<dbReference type="GO" id="GO:0047444">
    <property type="term" value="F:N-acylneuraminate-9-phosphate synthase activity"/>
    <property type="evidence" value="ECO:0007669"/>
    <property type="project" value="TreeGrafter"/>
</dbReference>
<dbReference type="AlphaFoldDB" id="A0AA49FKK0"/>
<dbReference type="GO" id="GO:0016051">
    <property type="term" value="P:carbohydrate biosynthetic process"/>
    <property type="evidence" value="ECO:0007669"/>
    <property type="project" value="InterPro"/>
</dbReference>
<dbReference type="KEGG" id="npv:OHM77_10420"/>
<dbReference type="Pfam" id="PF03102">
    <property type="entry name" value="NeuB"/>
    <property type="match status" value="1"/>
</dbReference>
<dbReference type="SUPFAM" id="SSF51569">
    <property type="entry name" value="Aldolase"/>
    <property type="match status" value="1"/>
</dbReference>
<dbReference type="Proteomes" id="UP001234916">
    <property type="component" value="Chromosome"/>
</dbReference>
<dbReference type="InterPro" id="IPR013132">
    <property type="entry name" value="PseI/NeuA/B-like_N"/>
</dbReference>
<dbReference type="InterPro" id="IPR051690">
    <property type="entry name" value="PseI-like"/>
</dbReference>
<protein>
    <submittedName>
        <fullName evidence="2">N-acetylneuraminate synthase family protein</fullName>
    </submittedName>
</protein>
<dbReference type="PANTHER" id="PTHR42966:SF1">
    <property type="entry name" value="SIALIC ACID SYNTHASE"/>
    <property type="match status" value="1"/>
</dbReference>
<organism evidence="2">
    <name type="scientific">Candidatus Nitricoxidivorans perseverans</name>
    <dbReference type="NCBI Taxonomy" id="2975601"/>
    <lineage>
        <taxon>Bacteria</taxon>
        <taxon>Pseudomonadati</taxon>
        <taxon>Pseudomonadota</taxon>
        <taxon>Betaproteobacteria</taxon>
        <taxon>Nitrosomonadales</taxon>
        <taxon>Sterolibacteriaceae</taxon>
        <taxon>Candidatus Nitricoxidivorans</taxon>
    </lineage>
</organism>
<reference evidence="2" key="1">
    <citation type="journal article" date="2023" name="Nat. Microbiol.">
        <title>Enrichment and characterization of a nitric oxide-reducing microbial community in a continuous bioreactor.</title>
        <authorList>
            <person name="Garrido-Amador P."/>
            <person name="Stortenbeker N."/>
            <person name="Wessels H.J.C.T."/>
            <person name="Speth D.R."/>
            <person name="Garcia-Heredia I."/>
            <person name="Kartal B."/>
        </authorList>
    </citation>
    <scope>NUCLEOTIDE SEQUENCE</scope>
    <source>
        <strain evidence="2">MAG1</strain>
    </source>
</reference>
<dbReference type="Gene3D" id="3.90.1210.10">
    <property type="entry name" value="Antifreeze-like/N-acetylneuraminic acid synthase C-terminal domain"/>
    <property type="match status" value="1"/>
</dbReference>
<feature type="domain" description="PseI/NeuA/B-like" evidence="1">
    <location>
        <begin position="35"/>
        <end position="266"/>
    </location>
</feature>
<dbReference type="EMBL" id="CP107246">
    <property type="protein sequence ID" value="WIM05105.1"/>
    <property type="molecule type" value="Genomic_DNA"/>
</dbReference>
<evidence type="ECO:0000259" key="1">
    <source>
        <dbReference type="Pfam" id="PF03102"/>
    </source>
</evidence>
<gene>
    <name evidence="2" type="ORF">OHM77_10420</name>
</gene>
<proteinExistence type="predicted"/>
<sequence length="346" mass="38155">MKNDKLEALIANVPFVIAEVGNNHLGDPELAHRTLDAAADAGVDAVKFQLFDPDELVASTEPVLSHVPDNRFATQRERFRHMVLGREHFIALVEHARMRNVMFLCTPFDRESADFLAPLVPAFKIASGDASNFQLLDHVASMGKPMFVSTGCCTQDEVDWLVGRMPKDRLVIFHCVGSYPTPDAEASMSMIPYYASRYGVPVGYSDHTKDQLAPLLAVALGVVAIEKHFILDRSIPGGDRALSLTGPEMANLVSELRRARLMLGESSQRTILACERYGREKLRRSPYARHAVKAGEHMQMQDVILLRPEIAGAYSLADLSRHSAVQALRDIGAETPLTPDNSILLA</sequence>